<dbReference type="Gene3D" id="3.30.1490.330">
    <property type="match status" value="1"/>
</dbReference>
<name>A0A0U0ZM11_9MYCO</name>
<organism evidence="7 8">
    <name type="scientific">Mycobacteroides abscessus</name>
    <dbReference type="NCBI Taxonomy" id="36809"/>
    <lineage>
        <taxon>Bacteria</taxon>
        <taxon>Bacillati</taxon>
        <taxon>Actinomycetota</taxon>
        <taxon>Actinomycetes</taxon>
        <taxon>Mycobacteriales</taxon>
        <taxon>Mycobacteriaceae</taxon>
        <taxon>Mycobacteroides</taxon>
    </lineage>
</organism>
<evidence type="ECO:0000256" key="5">
    <source>
        <dbReference type="ARBA" id="ARBA00022842"/>
    </source>
</evidence>
<evidence type="ECO:0000313" key="7">
    <source>
        <dbReference type="EMBL" id="CPV44766.1"/>
    </source>
</evidence>
<keyword evidence="1" id="KW-0436">Ligase</keyword>
<gene>
    <name evidence="7" type="primary">gsp</name>
    <name evidence="7" type="ORF">ERS075579_01565</name>
</gene>
<keyword evidence="5" id="KW-0460">Magnesium</keyword>
<evidence type="ECO:0000256" key="1">
    <source>
        <dbReference type="ARBA" id="ARBA00022598"/>
    </source>
</evidence>
<protein>
    <submittedName>
        <fullName evidence="7">Putative glutathionylspermidine synthase</fullName>
    </submittedName>
</protein>
<keyword evidence="2" id="KW-0479">Metal-binding</keyword>
<keyword evidence="3" id="KW-0547">Nucleotide-binding</keyword>
<dbReference type="Pfam" id="PF03738">
    <property type="entry name" value="GSP_synth"/>
    <property type="match status" value="1"/>
</dbReference>
<feature type="domain" description="Glutathionylspermidine synthase pre-ATP-grasp-like" evidence="6">
    <location>
        <begin position="12"/>
        <end position="385"/>
    </location>
</feature>
<dbReference type="GO" id="GO:0016874">
    <property type="term" value="F:ligase activity"/>
    <property type="evidence" value="ECO:0007669"/>
    <property type="project" value="UniProtKB-KW"/>
</dbReference>
<dbReference type="Proteomes" id="UP000045782">
    <property type="component" value="Unassembled WGS sequence"/>
</dbReference>
<dbReference type="AlphaFoldDB" id="A0A0U0ZM11"/>
<evidence type="ECO:0000259" key="6">
    <source>
        <dbReference type="Pfam" id="PF03738"/>
    </source>
</evidence>
<evidence type="ECO:0000256" key="3">
    <source>
        <dbReference type="ARBA" id="ARBA00022741"/>
    </source>
</evidence>
<reference evidence="7 8" key="1">
    <citation type="submission" date="2015-03" db="EMBL/GenBank/DDBJ databases">
        <authorList>
            <person name="Murphy D."/>
        </authorList>
    </citation>
    <scope>NUCLEOTIDE SEQUENCE [LARGE SCALE GENOMIC DNA]</scope>
    <source>
        <strain evidence="7 8">PAP088</strain>
    </source>
</reference>
<dbReference type="InterPro" id="IPR016185">
    <property type="entry name" value="PreATP-grasp_dom_sf"/>
</dbReference>
<dbReference type="GO" id="GO:0005524">
    <property type="term" value="F:ATP binding"/>
    <property type="evidence" value="ECO:0007669"/>
    <property type="project" value="UniProtKB-KW"/>
</dbReference>
<dbReference type="RefSeq" id="WP_016893420.1">
    <property type="nucleotide sequence ID" value="NZ_CSWP01000003.1"/>
</dbReference>
<dbReference type="SUPFAM" id="SSF56059">
    <property type="entry name" value="Glutathione synthetase ATP-binding domain-like"/>
    <property type="match status" value="1"/>
</dbReference>
<dbReference type="GO" id="GO:0046872">
    <property type="term" value="F:metal ion binding"/>
    <property type="evidence" value="ECO:0007669"/>
    <property type="project" value="UniProtKB-KW"/>
</dbReference>
<dbReference type="InterPro" id="IPR005494">
    <property type="entry name" value="GSPS_pre-ATP-grasp-like_dom"/>
</dbReference>
<dbReference type="EMBL" id="CSWP01000003">
    <property type="protein sequence ID" value="CPV44766.1"/>
    <property type="molecule type" value="Genomic_DNA"/>
</dbReference>
<keyword evidence="4" id="KW-0067">ATP-binding</keyword>
<evidence type="ECO:0000256" key="4">
    <source>
        <dbReference type="ARBA" id="ARBA00022840"/>
    </source>
</evidence>
<proteinExistence type="predicted"/>
<evidence type="ECO:0000256" key="2">
    <source>
        <dbReference type="ARBA" id="ARBA00022723"/>
    </source>
</evidence>
<accession>A0A0U0ZM11</accession>
<sequence length="388" mass="44161">MRRERGRPRPGWEQTVASQGMCYGTPARMADGSDRPYWDESVHYVFDMDEVLSLEATVEVLHSMCLEAVERVVLLGRYHDFGLPEWTWEHIEKSWRRSDPHLYGRFDLRYDGQRPPVLLEYNADTPTSLLEAAILQWHWKTDVFPDDDQWNSLHDQLVARWKHIGGQLPGAETHFTWSSADQTGEDHVTLAYLQECAAEAGLNTVGLPIEQIGWDHDLNRLVDLEEAPIESIFKLYPWEWMIDDDFGRHAVELLPETLWIEPLWKTLLSNKAILAILWEMYTGHPNLLPAYLDSPRELTEYVRKPKLGREGANITVVGAGFETATGGVYGEEGFVYQLLDPLPRFDGMRPVLGAWIVGDESAGVGIRETAGLITDDGAAFVPHRIPLS</sequence>
<dbReference type="SUPFAM" id="SSF52440">
    <property type="entry name" value="PreATP-grasp domain"/>
    <property type="match status" value="1"/>
</dbReference>
<evidence type="ECO:0000313" key="8">
    <source>
        <dbReference type="Proteomes" id="UP000045782"/>
    </source>
</evidence>